<keyword evidence="5 7" id="KW-1133">Transmembrane helix</keyword>
<evidence type="ECO:0000256" key="1">
    <source>
        <dbReference type="ARBA" id="ARBA00004651"/>
    </source>
</evidence>
<dbReference type="PANTHER" id="PTHR43163">
    <property type="entry name" value="DIPEPTIDE TRANSPORT SYSTEM PERMEASE PROTEIN DPPB-RELATED"/>
    <property type="match status" value="1"/>
</dbReference>
<sequence length="305" mass="32824">MLTYLIRRTLLVSVTIWGVMTILFGLQHLSGDPTLLLLSSDATEDARRTLANQLGLDQPLAAQYAAFLWNTLTGDLGLSWKYHQPALRIVLEALPATALLTSAAIALGLAVAVPLGILAAVYRNSWIDTLASFIAVLGQSMPVYWSGLLLILLFSTTLRWLPSMGSDGAVALVLPAATLGLNIMARIERITRASMLEVLGQDFVRTLRSKGLSERSVLFRHGLRNASVPIVSMVGLQLSALLGGAVLIETVFAWPGVGRLAVNAVYARDFPLVHAAALVVTLTFCLVNMLVDVLCASLNPQIRLD</sequence>
<dbReference type="AlphaFoldDB" id="A0AA41YVQ8"/>
<dbReference type="CDD" id="cd06261">
    <property type="entry name" value="TM_PBP2"/>
    <property type="match status" value="1"/>
</dbReference>
<dbReference type="InterPro" id="IPR035906">
    <property type="entry name" value="MetI-like_sf"/>
</dbReference>
<dbReference type="SUPFAM" id="SSF161098">
    <property type="entry name" value="MetI-like"/>
    <property type="match status" value="1"/>
</dbReference>
<dbReference type="Proteomes" id="UP001165679">
    <property type="component" value="Unassembled WGS sequence"/>
</dbReference>
<feature type="transmembrane region" description="Helical" evidence="7">
    <location>
        <begin position="168"/>
        <end position="185"/>
    </location>
</feature>
<dbReference type="Pfam" id="PF19300">
    <property type="entry name" value="BPD_transp_1_N"/>
    <property type="match status" value="1"/>
</dbReference>
<dbReference type="EMBL" id="JAPDNT010000034">
    <property type="protein sequence ID" value="MCW3477295.1"/>
    <property type="molecule type" value="Genomic_DNA"/>
</dbReference>
<organism evidence="9 10">
    <name type="scientific">Limobrevibacterium gyesilva</name>
    <dbReference type="NCBI Taxonomy" id="2991712"/>
    <lineage>
        <taxon>Bacteria</taxon>
        <taxon>Pseudomonadati</taxon>
        <taxon>Pseudomonadota</taxon>
        <taxon>Alphaproteobacteria</taxon>
        <taxon>Acetobacterales</taxon>
        <taxon>Acetobacteraceae</taxon>
        <taxon>Limobrevibacterium</taxon>
    </lineage>
</organism>
<dbReference type="InterPro" id="IPR045621">
    <property type="entry name" value="BPD_transp_1_N"/>
</dbReference>
<feature type="transmembrane region" description="Helical" evidence="7">
    <location>
        <begin position="98"/>
        <end position="122"/>
    </location>
</feature>
<evidence type="ECO:0000259" key="8">
    <source>
        <dbReference type="PROSITE" id="PS50928"/>
    </source>
</evidence>
<feature type="domain" description="ABC transmembrane type-1" evidence="8">
    <location>
        <begin position="94"/>
        <end position="291"/>
    </location>
</feature>
<evidence type="ECO:0000256" key="4">
    <source>
        <dbReference type="ARBA" id="ARBA00022692"/>
    </source>
</evidence>
<keyword evidence="3" id="KW-1003">Cell membrane</keyword>
<dbReference type="RefSeq" id="WP_264716233.1">
    <property type="nucleotide sequence ID" value="NZ_JAPDNT010000034.1"/>
</dbReference>
<dbReference type="InterPro" id="IPR000515">
    <property type="entry name" value="MetI-like"/>
</dbReference>
<dbReference type="GO" id="GO:0071916">
    <property type="term" value="F:dipeptide transmembrane transporter activity"/>
    <property type="evidence" value="ECO:0007669"/>
    <property type="project" value="TreeGrafter"/>
</dbReference>
<evidence type="ECO:0000313" key="9">
    <source>
        <dbReference type="EMBL" id="MCW3477295.1"/>
    </source>
</evidence>
<evidence type="ECO:0000256" key="6">
    <source>
        <dbReference type="ARBA" id="ARBA00023136"/>
    </source>
</evidence>
<dbReference type="Gene3D" id="1.10.3720.10">
    <property type="entry name" value="MetI-like"/>
    <property type="match status" value="1"/>
</dbReference>
<dbReference type="PROSITE" id="PS50928">
    <property type="entry name" value="ABC_TM1"/>
    <property type="match status" value="1"/>
</dbReference>
<comment type="caution">
    <text evidence="9">The sequence shown here is derived from an EMBL/GenBank/DDBJ whole genome shotgun (WGS) entry which is preliminary data.</text>
</comment>
<proteinExistence type="inferred from homology"/>
<keyword evidence="10" id="KW-1185">Reference proteome</keyword>
<dbReference type="PANTHER" id="PTHR43163:SF6">
    <property type="entry name" value="DIPEPTIDE TRANSPORT SYSTEM PERMEASE PROTEIN DPPB-RELATED"/>
    <property type="match status" value="1"/>
</dbReference>
<feature type="transmembrane region" description="Helical" evidence="7">
    <location>
        <begin position="9"/>
        <end position="29"/>
    </location>
</feature>
<evidence type="ECO:0000256" key="2">
    <source>
        <dbReference type="ARBA" id="ARBA00022448"/>
    </source>
</evidence>
<keyword evidence="4 7" id="KW-0812">Transmembrane</keyword>
<dbReference type="Pfam" id="PF00528">
    <property type="entry name" value="BPD_transp_1"/>
    <property type="match status" value="1"/>
</dbReference>
<accession>A0AA41YVQ8</accession>
<gene>
    <name evidence="9" type="ORF">OL599_22255</name>
</gene>
<evidence type="ECO:0000256" key="7">
    <source>
        <dbReference type="RuleBase" id="RU363032"/>
    </source>
</evidence>
<evidence type="ECO:0000256" key="3">
    <source>
        <dbReference type="ARBA" id="ARBA00022475"/>
    </source>
</evidence>
<keyword evidence="6 7" id="KW-0472">Membrane</keyword>
<keyword evidence="2 7" id="KW-0813">Transport</keyword>
<reference evidence="9" key="1">
    <citation type="submission" date="2022-09" db="EMBL/GenBank/DDBJ databases">
        <title>Rhodovastum sp. nov. RN2-1 isolated from soil in Seongnam, South Korea.</title>
        <authorList>
            <person name="Le N.T."/>
        </authorList>
    </citation>
    <scope>NUCLEOTIDE SEQUENCE</scope>
    <source>
        <strain evidence="9">RN2-1</strain>
    </source>
</reference>
<comment type="similarity">
    <text evidence="7">Belongs to the binding-protein-dependent transport system permease family.</text>
</comment>
<reference evidence="9" key="2">
    <citation type="submission" date="2022-10" db="EMBL/GenBank/DDBJ databases">
        <authorList>
            <person name="Trinh H.N."/>
        </authorList>
    </citation>
    <scope>NUCLEOTIDE SEQUENCE</scope>
    <source>
        <strain evidence="9">RN2-1</strain>
    </source>
</reference>
<dbReference type="GO" id="GO:0005886">
    <property type="term" value="C:plasma membrane"/>
    <property type="evidence" value="ECO:0007669"/>
    <property type="project" value="UniProtKB-SubCell"/>
</dbReference>
<feature type="transmembrane region" description="Helical" evidence="7">
    <location>
        <begin position="272"/>
        <end position="295"/>
    </location>
</feature>
<name>A0AA41YVQ8_9PROT</name>
<evidence type="ECO:0000256" key="5">
    <source>
        <dbReference type="ARBA" id="ARBA00022989"/>
    </source>
</evidence>
<feature type="transmembrane region" description="Helical" evidence="7">
    <location>
        <begin position="230"/>
        <end position="252"/>
    </location>
</feature>
<evidence type="ECO:0000313" key="10">
    <source>
        <dbReference type="Proteomes" id="UP001165679"/>
    </source>
</evidence>
<protein>
    <submittedName>
        <fullName evidence="9">ABC transporter permease</fullName>
    </submittedName>
</protein>
<comment type="subcellular location">
    <subcellularLocation>
        <location evidence="1 7">Cell membrane</location>
        <topology evidence="1 7">Multi-pass membrane protein</topology>
    </subcellularLocation>
</comment>